<sequence>MELCCVRAWRVHLDWCHITYVCNQVLVSVSGVLQLDIRAQKMIERIQIVLEATEEMRI</sequence>
<comment type="caution">
    <text evidence="1">The sequence shown here is derived from an EMBL/GenBank/DDBJ whole genome shotgun (WGS) entry which is preliminary data.</text>
</comment>
<protein>
    <submittedName>
        <fullName evidence="1">Uncharacterized protein</fullName>
    </submittedName>
</protein>
<evidence type="ECO:0000313" key="2">
    <source>
        <dbReference type="Proteomes" id="UP000828390"/>
    </source>
</evidence>
<reference evidence="1" key="1">
    <citation type="journal article" date="2019" name="bioRxiv">
        <title>The Genome of the Zebra Mussel, Dreissena polymorpha: A Resource for Invasive Species Research.</title>
        <authorList>
            <person name="McCartney M.A."/>
            <person name="Auch B."/>
            <person name="Kono T."/>
            <person name="Mallez S."/>
            <person name="Zhang Y."/>
            <person name="Obille A."/>
            <person name="Becker A."/>
            <person name="Abrahante J.E."/>
            <person name="Garbe J."/>
            <person name="Badalamenti J.P."/>
            <person name="Herman A."/>
            <person name="Mangelson H."/>
            <person name="Liachko I."/>
            <person name="Sullivan S."/>
            <person name="Sone E.D."/>
            <person name="Koren S."/>
            <person name="Silverstein K.A.T."/>
            <person name="Beckman K.B."/>
            <person name="Gohl D.M."/>
        </authorList>
    </citation>
    <scope>NUCLEOTIDE SEQUENCE</scope>
    <source>
        <strain evidence="1">Duluth1</strain>
        <tissue evidence="1">Whole animal</tissue>
    </source>
</reference>
<dbReference type="Proteomes" id="UP000828390">
    <property type="component" value="Unassembled WGS sequence"/>
</dbReference>
<accession>A0A9D4DP18</accession>
<dbReference type="EMBL" id="JAIWYP010000010">
    <property type="protein sequence ID" value="KAH3751507.1"/>
    <property type="molecule type" value="Genomic_DNA"/>
</dbReference>
<gene>
    <name evidence="1" type="ORF">DPMN_186068</name>
</gene>
<proteinExistence type="predicted"/>
<evidence type="ECO:0000313" key="1">
    <source>
        <dbReference type="EMBL" id="KAH3751507.1"/>
    </source>
</evidence>
<name>A0A9D4DP18_DREPO</name>
<keyword evidence="2" id="KW-1185">Reference proteome</keyword>
<reference evidence="1" key="2">
    <citation type="submission" date="2020-11" db="EMBL/GenBank/DDBJ databases">
        <authorList>
            <person name="McCartney M.A."/>
            <person name="Auch B."/>
            <person name="Kono T."/>
            <person name="Mallez S."/>
            <person name="Becker A."/>
            <person name="Gohl D.M."/>
            <person name="Silverstein K.A.T."/>
            <person name="Koren S."/>
            <person name="Bechman K.B."/>
            <person name="Herman A."/>
            <person name="Abrahante J.E."/>
            <person name="Garbe J."/>
        </authorList>
    </citation>
    <scope>NUCLEOTIDE SEQUENCE</scope>
    <source>
        <strain evidence="1">Duluth1</strain>
        <tissue evidence="1">Whole animal</tissue>
    </source>
</reference>
<dbReference type="AlphaFoldDB" id="A0A9D4DP18"/>
<organism evidence="1 2">
    <name type="scientific">Dreissena polymorpha</name>
    <name type="common">Zebra mussel</name>
    <name type="synonym">Mytilus polymorpha</name>
    <dbReference type="NCBI Taxonomy" id="45954"/>
    <lineage>
        <taxon>Eukaryota</taxon>
        <taxon>Metazoa</taxon>
        <taxon>Spiralia</taxon>
        <taxon>Lophotrochozoa</taxon>
        <taxon>Mollusca</taxon>
        <taxon>Bivalvia</taxon>
        <taxon>Autobranchia</taxon>
        <taxon>Heteroconchia</taxon>
        <taxon>Euheterodonta</taxon>
        <taxon>Imparidentia</taxon>
        <taxon>Neoheterodontei</taxon>
        <taxon>Myida</taxon>
        <taxon>Dreissenoidea</taxon>
        <taxon>Dreissenidae</taxon>
        <taxon>Dreissena</taxon>
    </lineage>
</organism>